<dbReference type="SUPFAM" id="SSF75217">
    <property type="entry name" value="alpha/beta knot"/>
    <property type="match status" value="1"/>
</dbReference>
<dbReference type="SUPFAM" id="SSF88697">
    <property type="entry name" value="PUA domain-like"/>
    <property type="match status" value="1"/>
</dbReference>
<dbReference type="AlphaFoldDB" id="A0A2K8NT66"/>
<evidence type="ECO:0000313" key="16">
    <source>
        <dbReference type="Proteomes" id="UP000232063"/>
    </source>
</evidence>
<evidence type="ECO:0000256" key="11">
    <source>
        <dbReference type="ARBA" id="ARBA00047944"/>
    </source>
</evidence>
<dbReference type="Pfam" id="PF04452">
    <property type="entry name" value="Methyltrans_RNA"/>
    <property type="match status" value="1"/>
</dbReference>
<dbReference type="CDD" id="cd18084">
    <property type="entry name" value="RsmE-like"/>
    <property type="match status" value="1"/>
</dbReference>
<dbReference type="InterPro" id="IPR006700">
    <property type="entry name" value="RsmE"/>
</dbReference>
<reference evidence="15 16" key="1">
    <citation type="submission" date="2017-11" db="EMBL/GenBank/DDBJ databases">
        <title>Genome sequence of Entomoplasma luminosum PIMN-1 (ATCC 49195).</title>
        <authorList>
            <person name="Lo W.-S."/>
            <person name="Gasparich G.E."/>
            <person name="Kuo C.-H."/>
        </authorList>
    </citation>
    <scope>NUCLEOTIDE SEQUENCE [LARGE SCALE GENOMIC DNA]</scope>
    <source>
        <strain evidence="15 16">PIMN-1</strain>
    </source>
</reference>
<dbReference type="EC" id="2.1.1.193" evidence="3 12"/>
<dbReference type="InterPro" id="IPR046887">
    <property type="entry name" value="RsmE_PUA-like"/>
</dbReference>
<feature type="domain" description="Ribosomal RNA small subunit methyltransferase E methyltransferase" evidence="13">
    <location>
        <begin position="69"/>
        <end position="231"/>
    </location>
</feature>
<sequence length="238" mass="26915">MHYYFVDEKINKQFILKNANFNHAVNVVNLKVGEQIVCNYNNQSFLSKITLISSESVEVEIIKELPSTEFKIRTTAILGIIREQKWDYVLQKLTELGVGEIVPVVFKRSIVKIDPKSIEKKLARWGKICEDAAEQSHRSTTPIIHPPISNLKALEQYKSALNLVAWEDTNESSLKQAFKTDFDSISFVIGPEGGIDSQEIKTLEAMGFKTIGLGKRILRAETAPILLMSSLIYEKELS</sequence>
<gene>
    <name evidence="15" type="primary">rsmE</name>
    <name evidence="15" type="ORF">ELUMI_v1c03070</name>
</gene>
<evidence type="ECO:0000313" key="15">
    <source>
        <dbReference type="EMBL" id="ATZ17032.1"/>
    </source>
</evidence>
<keyword evidence="6 12" id="KW-0698">rRNA processing</keyword>
<name>A0A2K8NT66_9MOLU</name>
<proteinExistence type="inferred from homology"/>
<comment type="similarity">
    <text evidence="2 12">Belongs to the RNA methyltransferase RsmE family.</text>
</comment>
<evidence type="ECO:0000259" key="14">
    <source>
        <dbReference type="Pfam" id="PF20260"/>
    </source>
</evidence>
<dbReference type="GO" id="GO:0005737">
    <property type="term" value="C:cytoplasm"/>
    <property type="evidence" value="ECO:0007669"/>
    <property type="project" value="UniProtKB-SubCell"/>
</dbReference>
<evidence type="ECO:0000256" key="6">
    <source>
        <dbReference type="ARBA" id="ARBA00022552"/>
    </source>
</evidence>
<evidence type="ECO:0000256" key="1">
    <source>
        <dbReference type="ARBA" id="ARBA00004496"/>
    </source>
</evidence>
<keyword evidence="9 12" id="KW-0949">S-adenosyl-L-methionine</keyword>
<evidence type="ECO:0000256" key="4">
    <source>
        <dbReference type="ARBA" id="ARBA00013673"/>
    </source>
</evidence>
<keyword evidence="5 12" id="KW-0963">Cytoplasm</keyword>
<evidence type="ECO:0000256" key="3">
    <source>
        <dbReference type="ARBA" id="ARBA00012328"/>
    </source>
</evidence>
<feature type="domain" description="Ribosomal RNA small subunit methyltransferase E PUA-like" evidence="14">
    <location>
        <begin position="16"/>
        <end position="62"/>
    </location>
</feature>
<organism evidence="15 16">
    <name type="scientific">Williamsoniiplasma luminosum</name>
    <dbReference type="NCBI Taxonomy" id="214888"/>
    <lineage>
        <taxon>Bacteria</taxon>
        <taxon>Bacillati</taxon>
        <taxon>Mycoplasmatota</taxon>
        <taxon>Mollicutes</taxon>
        <taxon>Entomoplasmatales</taxon>
        <taxon>Williamsoniiplasma</taxon>
    </lineage>
</organism>
<keyword evidence="7 12" id="KW-0489">Methyltransferase</keyword>
<evidence type="ECO:0000256" key="10">
    <source>
        <dbReference type="ARBA" id="ARBA00025699"/>
    </source>
</evidence>
<dbReference type="Proteomes" id="UP000232063">
    <property type="component" value="Chromosome"/>
</dbReference>
<comment type="function">
    <text evidence="10 12">Specifically methylates the N3 position of the uracil ring of uridine 1498 (m3U1498) in 16S rRNA. Acts on the fully assembled 30S ribosomal subunit.</text>
</comment>
<keyword evidence="8 12" id="KW-0808">Transferase</keyword>
<evidence type="ECO:0000256" key="2">
    <source>
        <dbReference type="ARBA" id="ARBA00005528"/>
    </source>
</evidence>
<dbReference type="KEGG" id="elj:ELUMI_v1c03070"/>
<dbReference type="InterPro" id="IPR029028">
    <property type="entry name" value="Alpha/beta_knot_MTases"/>
</dbReference>
<dbReference type="GO" id="GO:0070475">
    <property type="term" value="P:rRNA base methylation"/>
    <property type="evidence" value="ECO:0007669"/>
    <property type="project" value="TreeGrafter"/>
</dbReference>
<evidence type="ECO:0000256" key="7">
    <source>
        <dbReference type="ARBA" id="ARBA00022603"/>
    </source>
</evidence>
<dbReference type="RefSeq" id="WP_025734060.1">
    <property type="nucleotide sequence ID" value="NZ_CP024963.1"/>
</dbReference>
<dbReference type="Pfam" id="PF20260">
    <property type="entry name" value="PUA_4"/>
    <property type="match status" value="1"/>
</dbReference>
<dbReference type="Gene3D" id="3.40.1280.10">
    <property type="match status" value="1"/>
</dbReference>
<evidence type="ECO:0000256" key="5">
    <source>
        <dbReference type="ARBA" id="ARBA00022490"/>
    </source>
</evidence>
<comment type="catalytic activity">
    <reaction evidence="11 12">
        <text>uridine(1498) in 16S rRNA + S-adenosyl-L-methionine = N(3)-methyluridine(1498) in 16S rRNA + S-adenosyl-L-homocysteine + H(+)</text>
        <dbReference type="Rhea" id="RHEA:42920"/>
        <dbReference type="Rhea" id="RHEA-COMP:10283"/>
        <dbReference type="Rhea" id="RHEA-COMP:10284"/>
        <dbReference type="ChEBI" id="CHEBI:15378"/>
        <dbReference type="ChEBI" id="CHEBI:57856"/>
        <dbReference type="ChEBI" id="CHEBI:59789"/>
        <dbReference type="ChEBI" id="CHEBI:65315"/>
        <dbReference type="ChEBI" id="CHEBI:74502"/>
        <dbReference type="EC" id="2.1.1.193"/>
    </reaction>
</comment>
<comment type="subcellular location">
    <subcellularLocation>
        <location evidence="1 12">Cytoplasm</location>
    </subcellularLocation>
</comment>
<evidence type="ECO:0000256" key="8">
    <source>
        <dbReference type="ARBA" id="ARBA00022679"/>
    </source>
</evidence>
<dbReference type="GO" id="GO:0070042">
    <property type="term" value="F:rRNA (uridine-N3-)-methyltransferase activity"/>
    <property type="evidence" value="ECO:0007669"/>
    <property type="project" value="TreeGrafter"/>
</dbReference>
<dbReference type="InterPro" id="IPR015947">
    <property type="entry name" value="PUA-like_sf"/>
</dbReference>
<dbReference type="PANTHER" id="PTHR30027:SF3">
    <property type="entry name" value="16S RRNA (URACIL(1498)-N(3))-METHYLTRANSFERASE"/>
    <property type="match status" value="1"/>
</dbReference>
<dbReference type="PIRSF" id="PIRSF015601">
    <property type="entry name" value="MTase_slr0722"/>
    <property type="match status" value="1"/>
</dbReference>
<dbReference type="NCBIfam" id="TIGR00046">
    <property type="entry name" value="RsmE family RNA methyltransferase"/>
    <property type="match status" value="1"/>
</dbReference>
<dbReference type="OrthoDB" id="9815641at2"/>
<dbReference type="InterPro" id="IPR029026">
    <property type="entry name" value="tRNA_m1G_MTases_N"/>
</dbReference>
<dbReference type="InterPro" id="IPR046886">
    <property type="entry name" value="RsmE_MTase_dom"/>
</dbReference>
<dbReference type="EMBL" id="CP024963">
    <property type="protein sequence ID" value="ATZ17032.1"/>
    <property type="molecule type" value="Genomic_DNA"/>
</dbReference>
<evidence type="ECO:0000256" key="12">
    <source>
        <dbReference type="PIRNR" id="PIRNR015601"/>
    </source>
</evidence>
<evidence type="ECO:0000256" key="9">
    <source>
        <dbReference type="ARBA" id="ARBA00022691"/>
    </source>
</evidence>
<evidence type="ECO:0000259" key="13">
    <source>
        <dbReference type="Pfam" id="PF04452"/>
    </source>
</evidence>
<dbReference type="PANTHER" id="PTHR30027">
    <property type="entry name" value="RIBOSOMAL RNA SMALL SUBUNIT METHYLTRANSFERASE E"/>
    <property type="match status" value="1"/>
</dbReference>
<protein>
    <recommendedName>
        <fullName evidence="4 12">Ribosomal RNA small subunit methyltransferase E</fullName>
        <ecNumber evidence="3 12">2.1.1.193</ecNumber>
    </recommendedName>
</protein>
<dbReference type="Gene3D" id="2.40.240.20">
    <property type="entry name" value="Hypothetical PUA domain-like, domain 1"/>
    <property type="match status" value="1"/>
</dbReference>
<accession>A0A2K8NT66</accession>
<keyword evidence="16" id="KW-1185">Reference proteome</keyword>